<dbReference type="EMBL" id="VLLG01000004">
    <property type="protein sequence ID" value="TWI86485.1"/>
    <property type="molecule type" value="Genomic_DNA"/>
</dbReference>
<accession>A0A562SYT3</accession>
<dbReference type="AlphaFoldDB" id="A0A562SYT3"/>
<dbReference type="Proteomes" id="UP000316778">
    <property type="component" value="Unassembled WGS sequence"/>
</dbReference>
<evidence type="ECO:0000313" key="2">
    <source>
        <dbReference type="Proteomes" id="UP000316778"/>
    </source>
</evidence>
<organism evidence="1 2">
    <name type="scientific">Chitinophaga japonensis</name>
    <name type="common">Flexibacter japonensis</name>
    <dbReference type="NCBI Taxonomy" id="104662"/>
    <lineage>
        <taxon>Bacteria</taxon>
        <taxon>Pseudomonadati</taxon>
        <taxon>Bacteroidota</taxon>
        <taxon>Chitinophagia</taxon>
        <taxon>Chitinophagales</taxon>
        <taxon>Chitinophagaceae</taxon>
        <taxon>Chitinophaga</taxon>
    </lineage>
</organism>
<dbReference type="GO" id="GO:0006355">
    <property type="term" value="P:regulation of DNA-templated transcription"/>
    <property type="evidence" value="ECO:0007669"/>
    <property type="project" value="UniProtKB-ARBA"/>
</dbReference>
<protein>
    <submittedName>
        <fullName evidence="1">Helix-turn-helix protein</fullName>
    </submittedName>
</protein>
<dbReference type="Gene3D" id="1.10.10.10">
    <property type="entry name" value="Winged helix-like DNA-binding domain superfamily/Winged helix DNA-binding domain"/>
    <property type="match status" value="1"/>
</dbReference>
<comment type="caution">
    <text evidence="1">The sequence shown here is derived from an EMBL/GenBank/DDBJ whole genome shotgun (WGS) entry which is preliminary data.</text>
</comment>
<name>A0A562SYT3_CHIJA</name>
<dbReference type="InterPro" id="IPR036390">
    <property type="entry name" value="WH_DNA-bd_sf"/>
</dbReference>
<proteinExistence type="predicted"/>
<gene>
    <name evidence="1" type="ORF">LX66_3743</name>
</gene>
<dbReference type="InterPro" id="IPR011991">
    <property type="entry name" value="ArsR-like_HTH"/>
</dbReference>
<keyword evidence="2" id="KW-1185">Reference proteome</keyword>
<dbReference type="OrthoDB" id="1691727at2"/>
<sequence length="199" mass="22225">MNTVQPAYNLIRDAAVATALLSPVRLKILEHLREPDSASGLARKLQMNRQQLNYHLKELEKNQLLELVEEKRKGNCIERIVRATARSYYICLQTSPEETAAQIRDKFSSAYLVAAAANIVQEVATLQELAAGEKKQLSTFSLQTEVSFADPAALHAFTEELSQTVARLATKYQAGTGEKARRYRFSLLAHPALTHKKTS</sequence>
<dbReference type="InterPro" id="IPR036388">
    <property type="entry name" value="WH-like_DNA-bd_sf"/>
</dbReference>
<evidence type="ECO:0000313" key="1">
    <source>
        <dbReference type="EMBL" id="TWI86485.1"/>
    </source>
</evidence>
<dbReference type="RefSeq" id="WP_158642678.1">
    <property type="nucleotide sequence ID" value="NZ_BAAAFY010000005.1"/>
</dbReference>
<dbReference type="SUPFAM" id="SSF46785">
    <property type="entry name" value="Winged helix' DNA-binding domain"/>
    <property type="match status" value="1"/>
</dbReference>
<reference evidence="1 2" key="1">
    <citation type="journal article" date="2013" name="Stand. Genomic Sci.">
        <title>Genomic Encyclopedia of Type Strains, Phase I: The one thousand microbial genomes (KMG-I) project.</title>
        <authorList>
            <person name="Kyrpides N.C."/>
            <person name="Woyke T."/>
            <person name="Eisen J.A."/>
            <person name="Garrity G."/>
            <person name="Lilburn T.G."/>
            <person name="Beck B.J."/>
            <person name="Whitman W.B."/>
            <person name="Hugenholtz P."/>
            <person name="Klenk H.P."/>
        </authorList>
    </citation>
    <scope>NUCLEOTIDE SEQUENCE [LARGE SCALE GENOMIC DNA]</scope>
    <source>
        <strain evidence="1 2">DSM 13484</strain>
    </source>
</reference>
<dbReference type="Pfam" id="PF12840">
    <property type="entry name" value="HTH_20"/>
    <property type="match status" value="1"/>
</dbReference>
<dbReference type="CDD" id="cd00090">
    <property type="entry name" value="HTH_ARSR"/>
    <property type="match status" value="1"/>
</dbReference>